<sequence length="452" mass="49662">MIWAAKNMIKYNTHVRMRVFILIWFGQLVSLIGSSLTGFALDIWVYQRTGSITQFTLVTISSALPLIVISPLAGVLVDRWNRRWVMILSDSGAALSTLAIALLITTNRIEIWHIYLATAISSTFNALHFPAYTAAITLLVPKQHLSRASGMMQLAGSATKLISPVLGGVLLGIIRIEEIILLDFATFFVSLMTLFLVRFPEINTVKTDDTKQVGRSSLLQDITSGWTYITAREGLLGLLIFMVSNNFFFNIFNVLFTPFVLSKTSTNVLGIIVSIGGIGSIASSLLISTWGGSQQLIYSLFGFQLLGGLCILFMGLYTSIPLLTLSIFLFSFGLPIIYGSNQVIWQRKVPPDLQGRTFAVRSMIGSLFRLLAYLVSGLLVEKIFQPLMMDNNPIAVSIGKIIGTGTQAGMSLIFIVVGCCTMLTTIAAYQYQPLRLVEDKLPDVIPTSKTSL</sequence>
<feature type="transmembrane region" description="Helical" evidence="7">
    <location>
        <begin position="268"/>
        <end position="289"/>
    </location>
</feature>
<dbReference type="GO" id="GO:0005886">
    <property type="term" value="C:plasma membrane"/>
    <property type="evidence" value="ECO:0007669"/>
    <property type="project" value="UniProtKB-SubCell"/>
</dbReference>
<feature type="transmembrane region" description="Helical" evidence="7">
    <location>
        <begin position="320"/>
        <end position="338"/>
    </location>
</feature>
<evidence type="ECO:0000256" key="2">
    <source>
        <dbReference type="ARBA" id="ARBA00022448"/>
    </source>
</evidence>
<dbReference type="Pfam" id="PF07690">
    <property type="entry name" value="MFS_1"/>
    <property type="match status" value="1"/>
</dbReference>
<reference evidence="9" key="1">
    <citation type="submission" date="2018-12" db="EMBL/GenBank/DDBJ databases">
        <authorList>
            <person name="Will S."/>
            <person name="Neumann-Schaal M."/>
            <person name="Henke P."/>
        </authorList>
    </citation>
    <scope>NUCLEOTIDE SEQUENCE</scope>
    <source>
        <strain evidence="9">PCC 7102</strain>
    </source>
</reference>
<keyword evidence="6 7" id="KW-0472">Membrane</keyword>
<keyword evidence="2" id="KW-0813">Transport</keyword>
<evidence type="ECO:0000256" key="7">
    <source>
        <dbReference type="SAM" id="Phobius"/>
    </source>
</evidence>
<accession>A0A3S1BVJ4</accession>
<evidence type="ECO:0000256" key="6">
    <source>
        <dbReference type="ARBA" id="ARBA00023136"/>
    </source>
</evidence>
<dbReference type="InterPro" id="IPR011701">
    <property type="entry name" value="MFS"/>
</dbReference>
<dbReference type="InterPro" id="IPR020846">
    <property type="entry name" value="MFS_dom"/>
</dbReference>
<comment type="caution">
    <text evidence="9">The sequence shown here is derived from an EMBL/GenBank/DDBJ whole genome shotgun (WGS) entry which is preliminary data.</text>
</comment>
<feature type="transmembrane region" description="Helical" evidence="7">
    <location>
        <begin position="21"/>
        <end position="46"/>
    </location>
</feature>
<dbReference type="PANTHER" id="PTHR43266:SF2">
    <property type="entry name" value="MAJOR FACILITATOR SUPERFAMILY (MFS) PROFILE DOMAIN-CONTAINING PROTEIN"/>
    <property type="match status" value="1"/>
</dbReference>
<dbReference type="PANTHER" id="PTHR43266">
    <property type="entry name" value="MACROLIDE-EFFLUX PROTEIN"/>
    <property type="match status" value="1"/>
</dbReference>
<organism evidence="9 10">
    <name type="scientific">Dulcicalothrix desertica PCC 7102</name>
    <dbReference type="NCBI Taxonomy" id="232991"/>
    <lineage>
        <taxon>Bacteria</taxon>
        <taxon>Bacillati</taxon>
        <taxon>Cyanobacteriota</taxon>
        <taxon>Cyanophyceae</taxon>
        <taxon>Nostocales</taxon>
        <taxon>Calotrichaceae</taxon>
        <taxon>Dulcicalothrix</taxon>
    </lineage>
</organism>
<dbReference type="Gene3D" id="1.20.1250.20">
    <property type="entry name" value="MFS general substrate transporter like domains"/>
    <property type="match status" value="1"/>
</dbReference>
<feature type="domain" description="Major facilitator superfamily (MFS) profile" evidence="8">
    <location>
        <begin position="19"/>
        <end position="436"/>
    </location>
</feature>
<name>A0A3S1BVJ4_9CYAN</name>
<dbReference type="GO" id="GO:0022857">
    <property type="term" value="F:transmembrane transporter activity"/>
    <property type="evidence" value="ECO:0007669"/>
    <property type="project" value="InterPro"/>
</dbReference>
<keyword evidence="5 7" id="KW-1133">Transmembrane helix</keyword>
<feature type="transmembrane region" description="Helical" evidence="7">
    <location>
        <begin position="112"/>
        <end position="140"/>
    </location>
</feature>
<feature type="transmembrane region" description="Helical" evidence="7">
    <location>
        <begin position="296"/>
        <end position="314"/>
    </location>
</feature>
<feature type="transmembrane region" description="Helical" evidence="7">
    <location>
        <begin position="358"/>
        <end position="380"/>
    </location>
</feature>
<dbReference type="Proteomes" id="UP000271624">
    <property type="component" value="Unassembled WGS sequence"/>
</dbReference>
<evidence type="ECO:0000256" key="4">
    <source>
        <dbReference type="ARBA" id="ARBA00022692"/>
    </source>
</evidence>
<dbReference type="CDD" id="cd06173">
    <property type="entry name" value="MFS_MefA_like"/>
    <property type="match status" value="1"/>
</dbReference>
<dbReference type="EMBL" id="RSCL01000075">
    <property type="protein sequence ID" value="RUS92498.1"/>
    <property type="molecule type" value="Genomic_DNA"/>
</dbReference>
<keyword evidence="10" id="KW-1185">Reference proteome</keyword>
<dbReference type="PROSITE" id="PS50850">
    <property type="entry name" value="MFS"/>
    <property type="match status" value="1"/>
</dbReference>
<feature type="transmembrane region" description="Helical" evidence="7">
    <location>
        <begin position="52"/>
        <end position="77"/>
    </location>
</feature>
<evidence type="ECO:0000256" key="5">
    <source>
        <dbReference type="ARBA" id="ARBA00022989"/>
    </source>
</evidence>
<keyword evidence="3" id="KW-1003">Cell membrane</keyword>
<feature type="transmembrane region" description="Helical" evidence="7">
    <location>
        <begin position="84"/>
        <end position="106"/>
    </location>
</feature>
<feature type="transmembrane region" description="Helical" evidence="7">
    <location>
        <begin position="235"/>
        <end position="256"/>
    </location>
</feature>
<proteinExistence type="predicted"/>
<evidence type="ECO:0000256" key="3">
    <source>
        <dbReference type="ARBA" id="ARBA00022475"/>
    </source>
</evidence>
<feature type="transmembrane region" description="Helical" evidence="7">
    <location>
        <begin position="179"/>
        <end position="197"/>
    </location>
</feature>
<dbReference type="AlphaFoldDB" id="A0A3S1BVJ4"/>
<gene>
    <name evidence="9" type="ORF">DSM106972_098850</name>
</gene>
<comment type="subcellular location">
    <subcellularLocation>
        <location evidence="1">Cell membrane</location>
        <topology evidence="1">Multi-pass membrane protein</topology>
    </subcellularLocation>
</comment>
<feature type="transmembrane region" description="Helical" evidence="7">
    <location>
        <begin position="152"/>
        <end position="173"/>
    </location>
</feature>
<dbReference type="InterPro" id="IPR036259">
    <property type="entry name" value="MFS_trans_sf"/>
</dbReference>
<evidence type="ECO:0000256" key="1">
    <source>
        <dbReference type="ARBA" id="ARBA00004651"/>
    </source>
</evidence>
<evidence type="ECO:0000313" key="10">
    <source>
        <dbReference type="Proteomes" id="UP000271624"/>
    </source>
</evidence>
<evidence type="ECO:0000313" key="9">
    <source>
        <dbReference type="EMBL" id="RUS92498.1"/>
    </source>
</evidence>
<evidence type="ECO:0000259" key="8">
    <source>
        <dbReference type="PROSITE" id="PS50850"/>
    </source>
</evidence>
<protein>
    <recommendedName>
        <fullName evidence="8">Major facilitator superfamily (MFS) profile domain-containing protein</fullName>
    </recommendedName>
</protein>
<keyword evidence="4 7" id="KW-0812">Transmembrane</keyword>
<reference evidence="9" key="2">
    <citation type="journal article" date="2019" name="Genome Biol. Evol.">
        <title>Day and night: Metabolic profiles and evolutionary relationships of six axenic non-marine cyanobacteria.</title>
        <authorList>
            <person name="Will S.E."/>
            <person name="Henke P."/>
            <person name="Boedeker C."/>
            <person name="Huang S."/>
            <person name="Brinkmann H."/>
            <person name="Rohde M."/>
            <person name="Jarek M."/>
            <person name="Friedl T."/>
            <person name="Seufert S."/>
            <person name="Schumacher M."/>
            <person name="Overmann J."/>
            <person name="Neumann-Schaal M."/>
            <person name="Petersen J."/>
        </authorList>
    </citation>
    <scope>NUCLEOTIDE SEQUENCE [LARGE SCALE GENOMIC DNA]</scope>
    <source>
        <strain evidence="9">PCC 7102</strain>
    </source>
</reference>
<dbReference type="SUPFAM" id="SSF103473">
    <property type="entry name" value="MFS general substrate transporter"/>
    <property type="match status" value="1"/>
</dbReference>